<proteinExistence type="predicted"/>
<reference evidence="2" key="1">
    <citation type="journal article" date="2019" name="bioRxiv">
        <title>The Genome of the Zebra Mussel, Dreissena polymorpha: A Resource for Invasive Species Research.</title>
        <authorList>
            <person name="McCartney M.A."/>
            <person name="Auch B."/>
            <person name="Kono T."/>
            <person name="Mallez S."/>
            <person name="Zhang Y."/>
            <person name="Obille A."/>
            <person name="Becker A."/>
            <person name="Abrahante J.E."/>
            <person name="Garbe J."/>
            <person name="Badalamenti J.P."/>
            <person name="Herman A."/>
            <person name="Mangelson H."/>
            <person name="Liachko I."/>
            <person name="Sullivan S."/>
            <person name="Sone E.D."/>
            <person name="Koren S."/>
            <person name="Silverstein K.A.T."/>
            <person name="Beckman K.B."/>
            <person name="Gohl D.M."/>
        </authorList>
    </citation>
    <scope>NUCLEOTIDE SEQUENCE</scope>
    <source>
        <strain evidence="2">Duluth1</strain>
        <tissue evidence="2">Whole animal</tissue>
    </source>
</reference>
<feature type="compositionally biased region" description="Polar residues" evidence="1">
    <location>
        <begin position="104"/>
        <end position="113"/>
    </location>
</feature>
<name>A0A9D4JDD6_DREPO</name>
<protein>
    <submittedName>
        <fullName evidence="2">Uncharacterized protein</fullName>
    </submittedName>
</protein>
<keyword evidence="3" id="KW-1185">Reference proteome</keyword>
<feature type="region of interest" description="Disordered" evidence="1">
    <location>
        <begin position="85"/>
        <end position="113"/>
    </location>
</feature>
<sequence>MIRPSFANEVPNNPEQPNRENCHYIHIEKNAPPTGQGKTAHWRPYIIKTNILTKLHEDWAIELGRDFIGTKLLTKFHEDGTRNVASKVSSNVNGQTDRRRTKTGHNSSPEQSAPFCSSLFSWLLALMMSDSL</sequence>
<accession>A0A9D4JDD6</accession>
<evidence type="ECO:0000313" key="2">
    <source>
        <dbReference type="EMBL" id="KAH3803767.1"/>
    </source>
</evidence>
<dbReference type="AlphaFoldDB" id="A0A9D4JDD6"/>
<dbReference type="EMBL" id="JAIWYP010000006">
    <property type="protein sequence ID" value="KAH3803767.1"/>
    <property type="molecule type" value="Genomic_DNA"/>
</dbReference>
<dbReference type="Proteomes" id="UP000828390">
    <property type="component" value="Unassembled WGS sequence"/>
</dbReference>
<comment type="caution">
    <text evidence="2">The sequence shown here is derived from an EMBL/GenBank/DDBJ whole genome shotgun (WGS) entry which is preliminary data.</text>
</comment>
<gene>
    <name evidence="2" type="ORF">DPMN_132035</name>
</gene>
<evidence type="ECO:0000313" key="3">
    <source>
        <dbReference type="Proteomes" id="UP000828390"/>
    </source>
</evidence>
<feature type="compositionally biased region" description="Polar residues" evidence="1">
    <location>
        <begin position="85"/>
        <end position="95"/>
    </location>
</feature>
<reference evidence="2" key="2">
    <citation type="submission" date="2020-11" db="EMBL/GenBank/DDBJ databases">
        <authorList>
            <person name="McCartney M.A."/>
            <person name="Auch B."/>
            <person name="Kono T."/>
            <person name="Mallez S."/>
            <person name="Becker A."/>
            <person name="Gohl D.M."/>
            <person name="Silverstein K.A.T."/>
            <person name="Koren S."/>
            <person name="Bechman K.B."/>
            <person name="Herman A."/>
            <person name="Abrahante J.E."/>
            <person name="Garbe J."/>
        </authorList>
    </citation>
    <scope>NUCLEOTIDE SEQUENCE</scope>
    <source>
        <strain evidence="2">Duluth1</strain>
        <tissue evidence="2">Whole animal</tissue>
    </source>
</reference>
<organism evidence="2 3">
    <name type="scientific">Dreissena polymorpha</name>
    <name type="common">Zebra mussel</name>
    <name type="synonym">Mytilus polymorpha</name>
    <dbReference type="NCBI Taxonomy" id="45954"/>
    <lineage>
        <taxon>Eukaryota</taxon>
        <taxon>Metazoa</taxon>
        <taxon>Spiralia</taxon>
        <taxon>Lophotrochozoa</taxon>
        <taxon>Mollusca</taxon>
        <taxon>Bivalvia</taxon>
        <taxon>Autobranchia</taxon>
        <taxon>Heteroconchia</taxon>
        <taxon>Euheterodonta</taxon>
        <taxon>Imparidentia</taxon>
        <taxon>Neoheterodontei</taxon>
        <taxon>Myida</taxon>
        <taxon>Dreissenoidea</taxon>
        <taxon>Dreissenidae</taxon>
        <taxon>Dreissena</taxon>
    </lineage>
</organism>
<evidence type="ECO:0000256" key="1">
    <source>
        <dbReference type="SAM" id="MobiDB-lite"/>
    </source>
</evidence>